<dbReference type="STRING" id="398579.Spea_2307"/>
<organism evidence="2 3">
    <name type="scientific">Shewanella pealeana (strain ATCC 700345 / ANG-SQ1)</name>
    <dbReference type="NCBI Taxonomy" id="398579"/>
    <lineage>
        <taxon>Bacteria</taxon>
        <taxon>Pseudomonadati</taxon>
        <taxon>Pseudomonadota</taxon>
        <taxon>Gammaproteobacteria</taxon>
        <taxon>Alteromonadales</taxon>
        <taxon>Shewanellaceae</taxon>
        <taxon>Shewanella</taxon>
    </lineage>
</organism>
<protein>
    <submittedName>
        <fullName evidence="2">SMC domain protein</fullName>
    </submittedName>
</protein>
<dbReference type="eggNOG" id="COG1196">
    <property type="taxonomic scope" value="Bacteria"/>
</dbReference>
<dbReference type="InterPro" id="IPR017599">
    <property type="entry name" value="DNA_S_DndD"/>
</dbReference>
<dbReference type="PANTHER" id="PTHR32114">
    <property type="entry name" value="ABC TRANSPORTER ABCH.3"/>
    <property type="match status" value="1"/>
</dbReference>
<keyword evidence="3" id="KW-1185">Reference proteome</keyword>
<dbReference type="Pfam" id="PF13476">
    <property type="entry name" value="AAA_23"/>
    <property type="match status" value="1"/>
</dbReference>
<sequence length="676" mass="75994">MIIKSLVINNFRVFRGVHEIDLEPRVTRKHQTAASPIVLFGGLNGAGKTSILSAVRVALYGRAAFGRGMNSAQYQEQLDALIHNGVGISADKASIQLIFTHSQNGVESEYRVTRGWKRGQKDKLVLEQNNTELSSMSYDQCQSFLNELIPPGISDLFFFDGEKIADLAEDESGEVLQTAVRRLLGIDVAERLRSDLAIYLKRHDAAAMPDNIKAQIDKLESDRTAAEHAAVELTNKASLCRAKIELIAKDIEKTELDLSSRGGAWAQSREQEKAKQFELDAERKELEKTLRAEIEGDLPFALAPNAMQALLTQLEAEKKAKQADSFNSELKGFLTELEQKLSFSLSNSFVAIETIKECLNDRESQQVKTDIQLDLADREYDQIKAQINNQAPSSYKRFDEARKRLAIVEEQLDSISINIARAPEQEQLETQLEALKELNSRRTAAIVEHRDTTEAAKRKYREAIDYARKVQKLHDKHKVASTAEASLTNAQNTHALLAEFSEQLTAVRVKQLEAEFIKSYQKLARKEDLKLSARINTTTFDVELIDEDQHTISRRGLSAGEKQIYAISILEALGKTSGKKLPIIIDTPLGRLDSKHRDKLIEHYFPEASHQVIILSTDTEIDEAYFGEDYLKDDISHAFEIQFDAATKSSKLREGYFWEQNSANNEVQQNSVVGAN</sequence>
<dbReference type="HOGENOM" id="CLU_024631_0_0_6"/>
<dbReference type="InterPro" id="IPR038729">
    <property type="entry name" value="Rad50/SbcC_AAA"/>
</dbReference>
<dbReference type="Proteomes" id="UP000002608">
    <property type="component" value="Chromosome"/>
</dbReference>
<dbReference type="PANTHER" id="PTHR32114:SF2">
    <property type="entry name" value="ABC TRANSPORTER ABCH.3"/>
    <property type="match status" value="1"/>
</dbReference>
<dbReference type="EMBL" id="CP000851">
    <property type="protein sequence ID" value="ABV87627.1"/>
    <property type="molecule type" value="Genomic_DNA"/>
</dbReference>
<evidence type="ECO:0000313" key="2">
    <source>
        <dbReference type="EMBL" id="ABV87627.1"/>
    </source>
</evidence>
<dbReference type="KEGG" id="spl:Spea_2307"/>
<accession>A8H4Z0</accession>
<dbReference type="AlphaFoldDB" id="A8H4Z0"/>
<dbReference type="GO" id="GO:0006302">
    <property type="term" value="P:double-strand break repair"/>
    <property type="evidence" value="ECO:0007669"/>
    <property type="project" value="InterPro"/>
</dbReference>
<dbReference type="InterPro" id="IPR027417">
    <property type="entry name" value="P-loop_NTPase"/>
</dbReference>
<dbReference type="REBASE" id="330803">
    <property type="entry name" value="M.Spe345DndDP"/>
</dbReference>
<dbReference type="RefSeq" id="WP_012155543.1">
    <property type="nucleotide sequence ID" value="NC_009901.1"/>
</dbReference>
<feature type="domain" description="Rad50/SbcC-type AAA" evidence="1">
    <location>
        <begin position="5"/>
        <end position="286"/>
    </location>
</feature>
<name>A8H4Z0_SHEPA</name>
<dbReference type="Gene3D" id="3.40.50.300">
    <property type="entry name" value="P-loop containing nucleotide triphosphate hydrolases"/>
    <property type="match status" value="2"/>
</dbReference>
<reference evidence="2 3" key="1">
    <citation type="submission" date="2007-10" db="EMBL/GenBank/DDBJ databases">
        <title>Complete sequence of Shewanella pealeana ATCC 700345.</title>
        <authorList>
            <consortium name="US DOE Joint Genome Institute"/>
            <person name="Copeland A."/>
            <person name="Lucas S."/>
            <person name="Lapidus A."/>
            <person name="Barry K."/>
            <person name="Glavina del Rio T."/>
            <person name="Dalin E."/>
            <person name="Tice H."/>
            <person name="Pitluck S."/>
            <person name="Chertkov O."/>
            <person name="Brettin T."/>
            <person name="Bruce D."/>
            <person name="Detter J.C."/>
            <person name="Han C."/>
            <person name="Schmutz J."/>
            <person name="Larimer F."/>
            <person name="Land M."/>
            <person name="Hauser L."/>
            <person name="Kyrpides N."/>
            <person name="Kim E."/>
            <person name="Zhao J.-S.Z."/>
            <person name="Manno D."/>
            <person name="Hawari J."/>
            <person name="Richardson P."/>
        </authorList>
    </citation>
    <scope>NUCLEOTIDE SEQUENCE [LARGE SCALE GENOMIC DNA]</scope>
    <source>
        <strain evidence="3">ATCC 700345 / ANG-SQ1</strain>
    </source>
</reference>
<proteinExistence type="predicted"/>
<evidence type="ECO:0000259" key="1">
    <source>
        <dbReference type="Pfam" id="PF13476"/>
    </source>
</evidence>
<dbReference type="GO" id="GO:0016887">
    <property type="term" value="F:ATP hydrolysis activity"/>
    <property type="evidence" value="ECO:0007669"/>
    <property type="project" value="InterPro"/>
</dbReference>
<dbReference type="SUPFAM" id="SSF52540">
    <property type="entry name" value="P-loop containing nucleoside triphosphate hydrolases"/>
    <property type="match status" value="1"/>
</dbReference>
<dbReference type="OrthoDB" id="9795626at2"/>
<evidence type="ECO:0000313" key="3">
    <source>
        <dbReference type="Proteomes" id="UP000002608"/>
    </source>
</evidence>
<dbReference type="NCBIfam" id="TIGR03185">
    <property type="entry name" value="DNA_S_dndD"/>
    <property type="match status" value="1"/>
</dbReference>
<gene>
    <name evidence="2" type="ordered locus">Spea_2307</name>
</gene>